<organism evidence="1 2">
    <name type="scientific">Thiocystis violascens (strain ATCC 17096 / DSM 198 / 6111)</name>
    <name type="common">Chromatium violascens</name>
    <dbReference type="NCBI Taxonomy" id="765911"/>
    <lineage>
        <taxon>Bacteria</taxon>
        <taxon>Pseudomonadati</taxon>
        <taxon>Pseudomonadota</taxon>
        <taxon>Gammaproteobacteria</taxon>
        <taxon>Chromatiales</taxon>
        <taxon>Chromatiaceae</taxon>
        <taxon>Thiocystis</taxon>
    </lineage>
</organism>
<dbReference type="HOGENOM" id="CLU_1844201_0_0_6"/>
<dbReference type="RefSeq" id="WP_014779957.1">
    <property type="nucleotide sequence ID" value="NC_018012.1"/>
</dbReference>
<reference evidence="1 2" key="1">
    <citation type="submission" date="2012-06" db="EMBL/GenBank/DDBJ databases">
        <title>Complete sequence of Thiocystis violascens DSM 198.</title>
        <authorList>
            <consortium name="US DOE Joint Genome Institute"/>
            <person name="Lucas S."/>
            <person name="Han J."/>
            <person name="Lapidus A."/>
            <person name="Cheng J.-F."/>
            <person name="Goodwin L."/>
            <person name="Pitluck S."/>
            <person name="Peters L."/>
            <person name="Ovchinnikova G."/>
            <person name="Teshima H."/>
            <person name="Detter J.C."/>
            <person name="Han C."/>
            <person name="Tapia R."/>
            <person name="Land M."/>
            <person name="Hauser L."/>
            <person name="Kyrpides N."/>
            <person name="Ivanova N."/>
            <person name="Pagani I."/>
            <person name="Vogl K."/>
            <person name="Liu Z."/>
            <person name="Frigaard N.-U."/>
            <person name="Bryant D."/>
            <person name="Woyke T."/>
        </authorList>
    </citation>
    <scope>NUCLEOTIDE SEQUENCE [LARGE SCALE GENOMIC DNA]</scope>
    <source>
        <strain evidence="2">ATCC 17096 / DSM 198 / 6111</strain>
    </source>
</reference>
<dbReference type="EMBL" id="CP003154">
    <property type="protein sequence ID" value="AFL75563.1"/>
    <property type="molecule type" value="Genomic_DNA"/>
</dbReference>
<name>I3YEZ5_THIV6</name>
<keyword evidence="2" id="KW-1185">Reference proteome</keyword>
<gene>
    <name evidence="1" type="ordered locus">Thivi_3715</name>
</gene>
<dbReference type="Proteomes" id="UP000006062">
    <property type="component" value="Chromosome"/>
</dbReference>
<sequence length="139" mass="14875">MAVDILIIRNKADAATIGTHAIGDGLKSHLESKGFSVTDLSDEQASPENVNLWLSSNPIQTKKLVVALDHGSCTAFYGEKNGEVTAVITQSNCEDLTKQLHVYTFACLTNGDNCVGQTAISKGCYSWLGYVVRAIASTH</sequence>
<accession>I3YEZ5</accession>
<proteinExistence type="predicted"/>
<dbReference type="STRING" id="765911.Thivi_3715"/>
<protein>
    <submittedName>
        <fullName evidence="1">Uncharacterized protein</fullName>
    </submittedName>
</protein>
<evidence type="ECO:0000313" key="2">
    <source>
        <dbReference type="Proteomes" id="UP000006062"/>
    </source>
</evidence>
<evidence type="ECO:0000313" key="1">
    <source>
        <dbReference type="EMBL" id="AFL75563.1"/>
    </source>
</evidence>
<dbReference type="AlphaFoldDB" id="I3YEZ5"/>
<dbReference type="KEGG" id="tvi:Thivi_3715"/>